<evidence type="ECO:0000313" key="1">
    <source>
        <dbReference type="EMBL" id="AKH08092.1"/>
    </source>
</evidence>
<name>A0A0F7J8L6_SALTM</name>
<dbReference type="EMBL" id="LR881463">
    <property type="protein sequence ID" value="CAD5309740.1"/>
    <property type="molecule type" value="Genomic_DNA"/>
</dbReference>
<evidence type="ECO:0000313" key="4">
    <source>
        <dbReference type="Proteomes" id="UP000034636"/>
    </source>
</evidence>
<proteinExistence type="predicted"/>
<reference evidence="1 4" key="1">
    <citation type="journal article" date="2015" name="Genome Announc.">
        <title>Complete Genome Sequencing of a Multidrug-Resistant and Human-Invasive Salmonella enterica Serovar Typhimurium Strain of the Emerging Sequence Type 213 Genotype.</title>
        <authorList>
            <person name="Calva E."/>
            <person name="Silva C."/>
            <person name="Zaidi M.B."/>
            <person name="Sanchez-Flores A."/>
            <person name="Estrada K."/>
            <person name="Silva G.G."/>
            <person name="Soto-Jimenez L.M."/>
            <person name="Wiesner M."/>
            <person name="Fernandez-Mora M."/>
            <person name="Edwards R.A."/>
            <person name="Vinuesa P."/>
        </authorList>
    </citation>
    <scope>NUCLEOTIDE SEQUENCE [LARGE SCALE GENOMIC DNA]</scope>
    <source>
        <strain evidence="1 4">YU39</strain>
    </source>
</reference>
<reference evidence="3" key="3">
    <citation type="submission" date="2020-09" db="EMBL/GenBank/DDBJ databases">
        <authorList>
            <person name="Zund M."/>
        </authorList>
    </citation>
    <scope>NUCLEOTIDE SEQUENCE</scope>
    <source>
        <strain evidence="3">S.Tm LT2p22_assembled</strain>
    </source>
</reference>
<dbReference type="PATRIC" id="fig|59201.158.peg.2656"/>
<evidence type="ECO:0000313" key="3">
    <source>
        <dbReference type="EMBL" id="CAD5309740.1"/>
    </source>
</evidence>
<accession>A0A484YTW6</accession>
<accession>A0A0F7J8L6</accession>
<dbReference type="AlphaFoldDB" id="A0A0F7J8L6"/>
<protein>
    <submittedName>
        <fullName evidence="1">Uncharacterized protein</fullName>
    </submittedName>
</protein>
<dbReference type="EMBL" id="CP011428">
    <property type="protein sequence ID" value="AKH08092.1"/>
    <property type="molecule type" value="Genomic_DNA"/>
</dbReference>
<evidence type="ECO:0000313" key="2">
    <source>
        <dbReference type="EMBL" id="BCH83951.1"/>
    </source>
</evidence>
<dbReference type="EMBL" id="AP023291">
    <property type="protein sequence ID" value="BCH83951.1"/>
    <property type="molecule type" value="Genomic_DNA"/>
</dbReference>
<accession>A0A5K1V0L7</accession>
<gene>
    <name evidence="1" type="ORF">SE14_02607</name>
    <name evidence="2" type="ORF">SEL4126_14200</name>
    <name evidence="3" type="ORF">STMLT2P22_CBEKMEGD_03186</name>
</gene>
<reference evidence="2" key="2">
    <citation type="submission" date="2020-07" db="EMBL/GenBank/DDBJ databases">
        <title>complete genome sequences of Salmonella enterica subsp. enterica serovar Typhimurium str. L-4126.</title>
        <authorList>
            <person name="Sekizuka T."/>
            <person name="Arai N."/>
            <person name="Akiba M."/>
            <person name="Kuroda M."/>
        </authorList>
    </citation>
    <scope>NUCLEOTIDE SEQUENCE</scope>
    <source>
        <strain evidence="2">L-4126</strain>
    </source>
</reference>
<dbReference type="Proteomes" id="UP000034636">
    <property type="component" value="Chromosome"/>
</dbReference>
<organism evidence="1 4">
    <name type="scientific">Salmonella typhimurium</name>
    <dbReference type="NCBI Taxonomy" id="90371"/>
    <lineage>
        <taxon>Bacteria</taxon>
        <taxon>Pseudomonadati</taxon>
        <taxon>Pseudomonadota</taxon>
        <taxon>Gammaproteobacteria</taxon>
        <taxon>Enterobacterales</taxon>
        <taxon>Enterobacteriaceae</taxon>
        <taxon>Salmonella</taxon>
    </lineage>
</organism>
<sequence>MKFSSCQIVGQEYIYYARELDAFLPYIEVKK</sequence>